<name>A0A3S5ALT2_9PLAT</name>
<feature type="transmembrane region" description="Helical" evidence="1">
    <location>
        <begin position="102"/>
        <end position="123"/>
    </location>
</feature>
<evidence type="ECO:0000256" key="2">
    <source>
        <dbReference type="SAM" id="SignalP"/>
    </source>
</evidence>
<feature type="transmembrane region" description="Helical" evidence="1">
    <location>
        <begin position="135"/>
        <end position="156"/>
    </location>
</feature>
<reference evidence="3" key="1">
    <citation type="submission" date="2018-11" db="EMBL/GenBank/DDBJ databases">
        <authorList>
            <consortium name="Pathogen Informatics"/>
        </authorList>
    </citation>
    <scope>NUCLEOTIDE SEQUENCE</scope>
</reference>
<gene>
    <name evidence="3" type="ORF">PXEA_LOCUS13238</name>
</gene>
<sequence length="172" mass="18647">MFFPKCLLIFFFLYLQSNGINSGTQEDQINGERPSAIPTIPGVHAETLDSIGVSGDLRPSNANGFHSDAEIDDFYSIWPHSIGRLKSAFRHLPVLRNSTPGVAPLTALAIFVCCATGLAFLALVATEAVTAAKWWAILGLIVCLPLALASLFIMLIHEQNTAFDTFKVSLLL</sequence>
<dbReference type="AlphaFoldDB" id="A0A3S5ALT2"/>
<keyword evidence="1" id="KW-0812">Transmembrane</keyword>
<dbReference type="OrthoDB" id="3900342at2759"/>
<evidence type="ECO:0000313" key="4">
    <source>
        <dbReference type="Proteomes" id="UP000784294"/>
    </source>
</evidence>
<keyword evidence="1" id="KW-1133">Transmembrane helix</keyword>
<comment type="caution">
    <text evidence="3">The sequence shown here is derived from an EMBL/GenBank/DDBJ whole genome shotgun (WGS) entry which is preliminary data.</text>
</comment>
<protein>
    <submittedName>
        <fullName evidence="3">Uncharacterized protein</fullName>
    </submittedName>
</protein>
<proteinExistence type="predicted"/>
<feature type="chain" id="PRO_5018707066" evidence="2">
    <location>
        <begin position="20"/>
        <end position="172"/>
    </location>
</feature>
<dbReference type="Proteomes" id="UP000784294">
    <property type="component" value="Unassembled WGS sequence"/>
</dbReference>
<keyword evidence="1" id="KW-0472">Membrane</keyword>
<organism evidence="3 4">
    <name type="scientific">Protopolystoma xenopodis</name>
    <dbReference type="NCBI Taxonomy" id="117903"/>
    <lineage>
        <taxon>Eukaryota</taxon>
        <taxon>Metazoa</taxon>
        <taxon>Spiralia</taxon>
        <taxon>Lophotrochozoa</taxon>
        <taxon>Platyhelminthes</taxon>
        <taxon>Monogenea</taxon>
        <taxon>Polyopisthocotylea</taxon>
        <taxon>Polystomatidea</taxon>
        <taxon>Polystomatidae</taxon>
        <taxon>Protopolystoma</taxon>
    </lineage>
</organism>
<accession>A0A3S5ALT2</accession>
<evidence type="ECO:0000256" key="1">
    <source>
        <dbReference type="SAM" id="Phobius"/>
    </source>
</evidence>
<keyword evidence="4" id="KW-1185">Reference proteome</keyword>
<keyword evidence="2" id="KW-0732">Signal</keyword>
<feature type="signal peptide" evidence="2">
    <location>
        <begin position="1"/>
        <end position="19"/>
    </location>
</feature>
<evidence type="ECO:0000313" key="3">
    <source>
        <dbReference type="EMBL" id="VEL19798.1"/>
    </source>
</evidence>
<dbReference type="EMBL" id="CAAALY010043342">
    <property type="protein sequence ID" value="VEL19798.1"/>
    <property type="molecule type" value="Genomic_DNA"/>
</dbReference>